<dbReference type="PANTHER" id="PTHR47959">
    <property type="entry name" value="ATP-DEPENDENT RNA HELICASE RHLE-RELATED"/>
    <property type="match status" value="1"/>
</dbReference>
<dbReference type="InterPro" id="IPR014001">
    <property type="entry name" value="Helicase_ATP-bd"/>
</dbReference>
<reference evidence="11" key="1">
    <citation type="submission" date="2018-06" db="EMBL/GenBank/DDBJ databases">
        <authorList>
            <person name="Khan S.A."/>
        </authorList>
    </citation>
    <scope>NUCLEOTIDE SEQUENCE [LARGE SCALE GENOMIC DNA]</scope>
    <source>
        <strain evidence="11">DB-1506</strain>
    </source>
</reference>
<dbReference type="SUPFAM" id="SSF52540">
    <property type="entry name" value="P-loop containing nucleoside triphosphate hydrolases"/>
    <property type="match status" value="1"/>
</dbReference>
<feature type="compositionally biased region" description="Basic and acidic residues" evidence="7">
    <location>
        <begin position="541"/>
        <end position="552"/>
    </location>
</feature>
<dbReference type="InterPro" id="IPR044742">
    <property type="entry name" value="DEAD/DEAH_RhlB"/>
</dbReference>
<dbReference type="SMART" id="SM00490">
    <property type="entry name" value="HELICc"/>
    <property type="match status" value="1"/>
</dbReference>
<name>A0A327M2Z3_9PROT</name>
<dbReference type="GO" id="GO:0016787">
    <property type="term" value="F:hydrolase activity"/>
    <property type="evidence" value="ECO:0007669"/>
    <property type="project" value="UniProtKB-KW"/>
</dbReference>
<evidence type="ECO:0000256" key="7">
    <source>
        <dbReference type="SAM" id="MobiDB-lite"/>
    </source>
</evidence>
<dbReference type="PROSITE" id="PS51192">
    <property type="entry name" value="HELICASE_ATP_BIND_1"/>
    <property type="match status" value="1"/>
</dbReference>
<dbReference type="GO" id="GO:0003724">
    <property type="term" value="F:RNA helicase activity"/>
    <property type="evidence" value="ECO:0007669"/>
    <property type="project" value="UniProtKB-ARBA"/>
</dbReference>
<accession>A0A327M2Z3</accession>
<feature type="domain" description="Helicase ATP-binding" evidence="8">
    <location>
        <begin position="30"/>
        <end position="206"/>
    </location>
</feature>
<dbReference type="PROSITE" id="PS00039">
    <property type="entry name" value="DEAD_ATP_HELICASE"/>
    <property type="match status" value="1"/>
</dbReference>
<keyword evidence="1 6" id="KW-0547">Nucleotide-binding</keyword>
<dbReference type="InterPro" id="IPR027417">
    <property type="entry name" value="P-loop_NTPase"/>
</dbReference>
<feature type="domain" description="Helicase C-terminal" evidence="9">
    <location>
        <begin position="233"/>
        <end position="377"/>
    </location>
</feature>
<dbReference type="InterPro" id="IPR001650">
    <property type="entry name" value="Helicase_C-like"/>
</dbReference>
<evidence type="ECO:0000256" key="6">
    <source>
        <dbReference type="RuleBase" id="RU000492"/>
    </source>
</evidence>
<dbReference type="Proteomes" id="UP000249065">
    <property type="component" value="Unassembled WGS sequence"/>
</dbReference>
<dbReference type="AlphaFoldDB" id="A0A327M2Z3"/>
<dbReference type="Pfam" id="PF00271">
    <property type="entry name" value="Helicase_C"/>
    <property type="match status" value="1"/>
</dbReference>
<evidence type="ECO:0000256" key="3">
    <source>
        <dbReference type="ARBA" id="ARBA00022806"/>
    </source>
</evidence>
<keyword evidence="3 6" id="KW-0347">Helicase</keyword>
<evidence type="ECO:0000259" key="8">
    <source>
        <dbReference type="PROSITE" id="PS51192"/>
    </source>
</evidence>
<dbReference type="GO" id="GO:0005829">
    <property type="term" value="C:cytosol"/>
    <property type="evidence" value="ECO:0007669"/>
    <property type="project" value="TreeGrafter"/>
</dbReference>
<comment type="similarity">
    <text evidence="5 6">Belongs to the DEAD box helicase family.</text>
</comment>
<dbReference type="RefSeq" id="WP_111471907.1">
    <property type="nucleotide sequence ID" value="NZ_QLIX01000023.1"/>
</dbReference>
<feature type="compositionally biased region" description="Basic and acidic residues" evidence="7">
    <location>
        <begin position="563"/>
        <end position="574"/>
    </location>
</feature>
<evidence type="ECO:0000256" key="5">
    <source>
        <dbReference type="ARBA" id="ARBA00038437"/>
    </source>
</evidence>
<proteinExistence type="inferred from homology"/>
<evidence type="ECO:0000256" key="4">
    <source>
        <dbReference type="ARBA" id="ARBA00022840"/>
    </source>
</evidence>
<evidence type="ECO:0000256" key="1">
    <source>
        <dbReference type="ARBA" id="ARBA00022741"/>
    </source>
</evidence>
<dbReference type="EMBL" id="QLIX01000023">
    <property type="protein sequence ID" value="RAI56906.1"/>
    <property type="molecule type" value="Genomic_DNA"/>
</dbReference>
<dbReference type="InterPro" id="IPR050079">
    <property type="entry name" value="DEAD_box_RNA_helicase"/>
</dbReference>
<dbReference type="CDD" id="cd18787">
    <property type="entry name" value="SF2_C_DEAD"/>
    <property type="match status" value="1"/>
</dbReference>
<evidence type="ECO:0000313" key="11">
    <source>
        <dbReference type="Proteomes" id="UP000249065"/>
    </source>
</evidence>
<feature type="region of interest" description="Disordered" evidence="7">
    <location>
        <begin position="514"/>
        <end position="574"/>
    </location>
</feature>
<dbReference type="PROSITE" id="PS51194">
    <property type="entry name" value="HELICASE_CTER"/>
    <property type="match status" value="1"/>
</dbReference>
<dbReference type="InterPro" id="IPR005580">
    <property type="entry name" value="DbpA/CsdA_RNA-bd_dom"/>
</dbReference>
<dbReference type="GO" id="GO:0003676">
    <property type="term" value="F:nucleic acid binding"/>
    <property type="evidence" value="ECO:0007669"/>
    <property type="project" value="InterPro"/>
</dbReference>
<dbReference type="Pfam" id="PF00270">
    <property type="entry name" value="DEAD"/>
    <property type="match status" value="1"/>
</dbReference>
<evidence type="ECO:0000256" key="2">
    <source>
        <dbReference type="ARBA" id="ARBA00022801"/>
    </source>
</evidence>
<keyword evidence="2 6" id="KW-0378">Hydrolase</keyword>
<sequence>MPFPALPQSLLTALAERGYAEPTPVQAAVLEPETLGRDLLVSAQTGSGKTVAFGLAMAAELLGEAERLPPPGAPLALVVAPTRELALQVQAELAWLYAKAGGRVVSGVGGTDPVAERRALARGAHIVAGTPGRLRDHLERGNLDPSSIRAVVLDEADEMLDMGFREELEAILETTPAERRTLMFSATVPKGIAQLAKQYQRDALRISAGDEGGQHGDIDYRALLIAPHETERAVVNALRFFEARAAMVFCRTRATVARLHGNLAERGFAAVALSGELSQAERNRALQGLRDGRARVCVATDVAARGIDLPDLGLVIHAELPNDPETLLHRSGRTGRAGRKGTSALLVPHNRRRAAERLLQAAHVRAEWGPAPSADAIREQDDTRILAQALEGTAEEPGEGDLALAQKLLAERSPEAVAAALVQALRAPLPAPEELAALADRAAAPPRLPREPGQEGVWFRMSLGRNGNADPRWVLPFLCRRGHVTRQEIGRIRVLERETQFEVAPWAAARFAAAAQKPGEEEDAHIGIQPMAGGTGAPRGGARDGGAREAEAGGRPPLRRDRRPGEERRRRAAH</sequence>
<dbReference type="Pfam" id="PF03880">
    <property type="entry name" value="DbpA"/>
    <property type="match status" value="1"/>
</dbReference>
<dbReference type="Gene3D" id="3.40.50.300">
    <property type="entry name" value="P-loop containing nucleotide triphosphate hydrolases"/>
    <property type="match status" value="2"/>
</dbReference>
<evidence type="ECO:0000259" key="9">
    <source>
        <dbReference type="PROSITE" id="PS51194"/>
    </source>
</evidence>
<protein>
    <submittedName>
        <fullName evidence="10">ATP-dependent helicase</fullName>
    </submittedName>
</protein>
<dbReference type="CDD" id="cd00268">
    <property type="entry name" value="DEADc"/>
    <property type="match status" value="1"/>
</dbReference>
<dbReference type="InterPro" id="IPR011545">
    <property type="entry name" value="DEAD/DEAH_box_helicase_dom"/>
</dbReference>
<organism evidence="10 11">
    <name type="scientific">Roseicella frigidaeris</name>
    <dbReference type="NCBI Taxonomy" id="2230885"/>
    <lineage>
        <taxon>Bacteria</taxon>
        <taxon>Pseudomonadati</taxon>
        <taxon>Pseudomonadota</taxon>
        <taxon>Alphaproteobacteria</taxon>
        <taxon>Acetobacterales</taxon>
        <taxon>Roseomonadaceae</taxon>
        <taxon>Roseicella</taxon>
    </lineage>
</organism>
<evidence type="ECO:0000313" key="10">
    <source>
        <dbReference type="EMBL" id="RAI56906.1"/>
    </source>
</evidence>
<keyword evidence="11" id="KW-1185">Reference proteome</keyword>
<dbReference type="InterPro" id="IPR000629">
    <property type="entry name" value="RNA-helicase_DEAD-box_CS"/>
</dbReference>
<comment type="caution">
    <text evidence="10">The sequence shown here is derived from an EMBL/GenBank/DDBJ whole genome shotgun (WGS) entry which is preliminary data.</text>
</comment>
<dbReference type="SMART" id="SM00487">
    <property type="entry name" value="DEXDc"/>
    <property type="match status" value="1"/>
</dbReference>
<dbReference type="GO" id="GO:0005524">
    <property type="term" value="F:ATP binding"/>
    <property type="evidence" value="ECO:0007669"/>
    <property type="project" value="UniProtKB-KW"/>
</dbReference>
<dbReference type="PANTHER" id="PTHR47959:SF1">
    <property type="entry name" value="ATP-DEPENDENT RNA HELICASE DBPA"/>
    <property type="match status" value="1"/>
</dbReference>
<dbReference type="CDD" id="cd12252">
    <property type="entry name" value="RRM_DbpA"/>
    <property type="match status" value="1"/>
</dbReference>
<keyword evidence="4 6" id="KW-0067">ATP-binding</keyword>
<gene>
    <name evidence="10" type="ORF">DOO78_21340</name>
</gene>
<dbReference type="OrthoDB" id="9805696at2"/>